<feature type="region of interest" description="Disordered" evidence="3">
    <location>
        <begin position="1"/>
        <end position="22"/>
    </location>
</feature>
<keyword evidence="2" id="KW-0503">Monooxygenase</keyword>
<dbReference type="Proteomes" id="UP001595975">
    <property type="component" value="Unassembled WGS sequence"/>
</dbReference>
<dbReference type="RefSeq" id="WP_380223819.1">
    <property type="nucleotide sequence ID" value="NZ_JBHSOF010000003.1"/>
</dbReference>
<protein>
    <submittedName>
        <fullName evidence="4">Cytochrome P450</fullName>
    </submittedName>
</protein>
<gene>
    <name evidence="4" type="ORF">ACFP3U_04375</name>
</gene>
<comment type="caution">
    <text evidence="4">The sequence shown here is derived from an EMBL/GenBank/DDBJ whole genome shotgun (WGS) entry which is preliminary data.</text>
</comment>
<organism evidence="4 5">
    <name type="scientific">Kitasatospora misakiensis</name>
    <dbReference type="NCBI Taxonomy" id="67330"/>
    <lineage>
        <taxon>Bacteria</taxon>
        <taxon>Bacillati</taxon>
        <taxon>Actinomycetota</taxon>
        <taxon>Actinomycetes</taxon>
        <taxon>Kitasatosporales</taxon>
        <taxon>Streptomycetaceae</taxon>
        <taxon>Kitasatospora</taxon>
    </lineage>
</organism>
<dbReference type="PANTHER" id="PTHR46696:SF1">
    <property type="entry name" value="CYTOCHROME P450 YJIB-RELATED"/>
    <property type="match status" value="1"/>
</dbReference>
<evidence type="ECO:0000256" key="1">
    <source>
        <dbReference type="ARBA" id="ARBA00010617"/>
    </source>
</evidence>
<evidence type="ECO:0000256" key="2">
    <source>
        <dbReference type="RuleBase" id="RU000461"/>
    </source>
</evidence>
<comment type="similarity">
    <text evidence="1 2">Belongs to the cytochrome P450 family.</text>
</comment>
<dbReference type="PANTHER" id="PTHR46696">
    <property type="entry name" value="P450, PUTATIVE (EUROFUNG)-RELATED"/>
    <property type="match status" value="1"/>
</dbReference>
<keyword evidence="5" id="KW-1185">Reference proteome</keyword>
<evidence type="ECO:0000313" key="5">
    <source>
        <dbReference type="Proteomes" id="UP001595975"/>
    </source>
</evidence>
<dbReference type="SUPFAM" id="SSF48264">
    <property type="entry name" value="Cytochrome P450"/>
    <property type="match status" value="1"/>
</dbReference>
<dbReference type="CDD" id="cd11029">
    <property type="entry name" value="CYP107-like"/>
    <property type="match status" value="1"/>
</dbReference>
<reference evidence="5" key="1">
    <citation type="journal article" date="2019" name="Int. J. Syst. Evol. Microbiol.">
        <title>The Global Catalogue of Microorganisms (GCM) 10K type strain sequencing project: providing services to taxonomists for standard genome sequencing and annotation.</title>
        <authorList>
            <consortium name="The Broad Institute Genomics Platform"/>
            <consortium name="The Broad Institute Genome Sequencing Center for Infectious Disease"/>
            <person name="Wu L."/>
            <person name="Ma J."/>
        </authorList>
    </citation>
    <scope>NUCLEOTIDE SEQUENCE [LARGE SCALE GENOMIC DNA]</scope>
    <source>
        <strain evidence="5">CGMCC 4.1437</strain>
    </source>
</reference>
<dbReference type="PRINTS" id="PR00359">
    <property type="entry name" value="BP450"/>
</dbReference>
<dbReference type="InterPro" id="IPR001128">
    <property type="entry name" value="Cyt_P450"/>
</dbReference>
<keyword evidence="2" id="KW-0349">Heme</keyword>
<dbReference type="EMBL" id="JBHSOF010000003">
    <property type="protein sequence ID" value="MFC5662217.1"/>
    <property type="molecule type" value="Genomic_DNA"/>
</dbReference>
<evidence type="ECO:0000256" key="3">
    <source>
        <dbReference type="SAM" id="MobiDB-lite"/>
    </source>
</evidence>
<keyword evidence="2" id="KW-0479">Metal-binding</keyword>
<keyword evidence="2" id="KW-0560">Oxidoreductase</keyword>
<keyword evidence="2" id="KW-0408">Iron</keyword>
<sequence>MTDTVHDPTAAGETPDGARCPFGYDELPDPIPLFGQEYKSDPYPLYRQMRAAGPVHRVTFPSGVGAWLVTGYKAAHAALNDPRLGKNHALGNEDWRKLASIMPEPQHSQLQVHLLHQDPPKHTTMRKLVLDAFAPRRVESLRPRLQELADALVDELPSTSTAGGTDLVDGFAAHYPFRVLAEVIGLPQELAVRFDRDWGKVVQPVGPQDPGRPAYEGRLHGLQAYIADVVDHKRATYDPAGPDVDLLGRLVAACDAGELSPEELASMVFQLLVAGQEPVTNQITTMLITLLRHPDQLDRLRASLDPDAPVDEPGLLTRAIEELLRYDGAFELTTWRFFAEDSDLHGTTVPAGDSVIVSLGAANRDEEQFPDTDALDFDRSPNAHLAFGHGIHFCPGASLARAELQIAIGTLLTRLPGLRPSASDGEEIDSLAWVPAVLARGVNRLPVAYDRRL</sequence>
<dbReference type="Pfam" id="PF00067">
    <property type="entry name" value="p450"/>
    <property type="match status" value="1"/>
</dbReference>
<accession>A0ABW0WVB2</accession>
<evidence type="ECO:0000313" key="4">
    <source>
        <dbReference type="EMBL" id="MFC5662217.1"/>
    </source>
</evidence>
<dbReference type="Gene3D" id="1.10.630.10">
    <property type="entry name" value="Cytochrome P450"/>
    <property type="match status" value="1"/>
</dbReference>
<dbReference type="PROSITE" id="PS00086">
    <property type="entry name" value="CYTOCHROME_P450"/>
    <property type="match status" value="1"/>
</dbReference>
<proteinExistence type="inferred from homology"/>
<name>A0ABW0WVB2_9ACTN</name>
<dbReference type="InterPro" id="IPR036396">
    <property type="entry name" value="Cyt_P450_sf"/>
</dbReference>
<dbReference type="InterPro" id="IPR002397">
    <property type="entry name" value="Cyt_P450_B"/>
</dbReference>
<dbReference type="InterPro" id="IPR017972">
    <property type="entry name" value="Cyt_P450_CS"/>
</dbReference>